<dbReference type="GO" id="GO:0005460">
    <property type="term" value="F:UDP-glucose transmembrane transporter activity"/>
    <property type="evidence" value="ECO:0007669"/>
    <property type="project" value="TreeGrafter"/>
</dbReference>
<organism evidence="10">
    <name type="scientific">Ditylum brightwellii</name>
    <dbReference type="NCBI Taxonomy" id="49249"/>
    <lineage>
        <taxon>Eukaryota</taxon>
        <taxon>Sar</taxon>
        <taxon>Stramenopiles</taxon>
        <taxon>Ochrophyta</taxon>
        <taxon>Bacillariophyta</taxon>
        <taxon>Mediophyceae</taxon>
        <taxon>Lithodesmiophycidae</taxon>
        <taxon>Lithodesmiales</taxon>
        <taxon>Lithodesmiaceae</taxon>
        <taxon>Ditylum</taxon>
    </lineage>
</organism>
<keyword evidence="5" id="KW-0256">Endoplasmic reticulum</keyword>
<keyword evidence="6 9" id="KW-1133">Transmembrane helix</keyword>
<evidence type="ECO:0000256" key="3">
    <source>
        <dbReference type="ARBA" id="ARBA00022448"/>
    </source>
</evidence>
<evidence type="ECO:0000256" key="6">
    <source>
        <dbReference type="ARBA" id="ARBA00022989"/>
    </source>
</evidence>
<dbReference type="GO" id="GO:0005459">
    <property type="term" value="F:UDP-galactose transmembrane transporter activity"/>
    <property type="evidence" value="ECO:0007669"/>
    <property type="project" value="TreeGrafter"/>
</dbReference>
<dbReference type="InterPro" id="IPR037185">
    <property type="entry name" value="EmrE-like"/>
</dbReference>
<evidence type="ECO:0000256" key="8">
    <source>
        <dbReference type="SAM" id="MobiDB-lite"/>
    </source>
</evidence>
<feature type="compositionally biased region" description="Low complexity" evidence="8">
    <location>
        <begin position="617"/>
        <end position="653"/>
    </location>
</feature>
<name>A0A7S2EHZ8_9STRA</name>
<protein>
    <recommendedName>
        <fullName evidence="11">Sugar phosphate transporter domain-containing protein</fullName>
    </recommendedName>
</protein>
<feature type="transmembrane region" description="Helical" evidence="9">
    <location>
        <begin position="999"/>
        <end position="1019"/>
    </location>
</feature>
<feature type="transmembrane region" description="Helical" evidence="9">
    <location>
        <begin position="973"/>
        <end position="993"/>
    </location>
</feature>
<feature type="compositionally biased region" description="Low complexity" evidence="8">
    <location>
        <begin position="578"/>
        <end position="590"/>
    </location>
</feature>
<evidence type="ECO:0000256" key="2">
    <source>
        <dbReference type="ARBA" id="ARBA00010694"/>
    </source>
</evidence>
<feature type="region of interest" description="Disordered" evidence="8">
    <location>
        <begin position="1078"/>
        <end position="1134"/>
    </location>
</feature>
<dbReference type="GO" id="GO:0000139">
    <property type="term" value="C:Golgi membrane"/>
    <property type="evidence" value="ECO:0007669"/>
    <property type="project" value="TreeGrafter"/>
</dbReference>
<feature type="compositionally biased region" description="Acidic residues" evidence="8">
    <location>
        <begin position="542"/>
        <end position="554"/>
    </location>
</feature>
<gene>
    <name evidence="10" type="ORF">DBRI1063_LOCUS14311</name>
</gene>
<dbReference type="InterPro" id="IPR013657">
    <property type="entry name" value="SCL35B1-4/HUT1"/>
</dbReference>
<feature type="region of interest" description="Disordered" evidence="8">
    <location>
        <begin position="713"/>
        <end position="766"/>
    </location>
</feature>
<dbReference type="EMBL" id="HBGN01022440">
    <property type="protein sequence ID" value="CAD9336511.1"/>
    <property type="molecule type" value="Transcribed_RNA"/>
</dbReference>
<feature type="compositionally biased region" description="Acidic residues" evidence="8">
    <location>
        <begin position="245"/>
        <end position="266"/>
    </location>
</feature>
<evidence type="ECO:0008006" key="11">
    <source>
        <dbReference type="Google" id="ProtNLM"/>
    </source>
</evidence>
<reference evidence="10" key="1">
    <citation type="submission" date="2021-01" db="EMBL/GenBank/DDBJ databases">
        <authorList>
            <person name="Corre E."/>
            <person name="Pelletier E."/>
            <person name="Niang G."/>
            <person name="Scheremetjew M."/>
            <person name="Finn R."/>
            <person name="Kale V."/>
            <person name="Holt S."/>
            <person name="Cochrane G."/>
            <person name="Meng A."/>
            <person name="Brown T."/>
            <person name="Cohen L."/>
        </authorList>
    </citation>
    <scope>NUCLEOTIDE SEQUENCE</scope>
    <source>
        <strain evidence="10">Pop2</strain>
    </source>
</reference>
<feature type="compositionally biased region" description="Acidic residues" evidence="8">
    <location>
        <begin position="115"/>
        <end position="185"/>
    </location>
</feature>
<keyword evidence="4 9" id="KW-0812">Transmembrane</keyword>
<dbReference type="PANTHER" id="PTHR10778">
    <property type="entry name" value="SOLUTE CARRIER FAMILY 35 MEMBER B"/>
    <property type="match status" value="1"/>
</dbReference>
<feature type="compositionally biased region" description="Acidic residues" evidence="8">
    <location>
        <begin position="715"/>
        <end position="726"/>
    </location>
</feature>
<comment type="subcellular location">
    <subcellularLocation>
        <location evidence="1">Endoplasmic reticulum membrane</location>
        <topology evidence="1">Multi-pass membrane protein</topology>
    </subcellularLocation>
</comment>
<feature type="transmembrane region" description="Helical" evidence="9">
    <location>
        <begin position="838"/>
        <end position="857"/>
    </location>
</feature>
<feature type="compositionally biased region" description="Basic residues" evidence="8">
    <location>
        <begin position="212"/>
        <end position="232"/>
    </location>
</feature>
<sequence>MYSDSNRHPSRGSQSLLQQRQRQRHYVSLIQSCAVILILMGENIGNWAENKNIKVVGASSSFSTHSRISSIRQSCNKGDALFSLRCGYLSDEGEDNDDAALDAYVESLIRDVELSQDEDEGAEVVTEDEEDVIDDEEEDDMHDEEEDVIDEDEEEEDVIDDEEEEEDVIDEDEEEIEATEEEDEVVVNLFEKETEKDEKEEEVLESEITEKKRSKSSKNGKKSHKKRKKRRKETTAAVNAVSATQEEEENTDEIEQVQELDDEAESTDDKNNLENKKDGTNMDDVASANKEDVDKNETILTSTKADGDITSKSKSNVSRKKKTKSSSTALELPQSSSPPQQQQPPPPPAKPMPPPNAIYRFLLTKGPIGHYIITLSTLLTQLLQTYLPEFYSTLRLLLSKLGIYDSEKAYAKFLKSQKSYSMKQPQMSSTTIQGKTNVNEKYAAFVSTDGMSSGSKKATTKQKKQMDDIAVWKLKRVGDVRMVKYRHLSLGFMKRHELGPYNIEKEKKKVASSIAKDVLTEMDASSSSTAGTTTATTKDKEEESDMGENEDDDWVVQALKEDDNDVDTAVSEEEEDGSLSSVLFGLSSLGNDENEGGGSTLGSTRSQGTKKRKIRKSSSSSSKSAVLKAALASRQAIQTSTTKKKSQSSSFAGSDGGSAGGSVFGRIRSAATSNSYISSTRILGAYPGDAVPRDEAGSADGVVALARKYGYGDWSDSDEEEEEEDEHNVLKRSMKPDDLYSNTPIDVLSSTNNNPDDPNESSSSLVKPKNNTNDVIWLAFCFFGIMCSFVLYGLLLEYATSGGKHLHELSFLFVTSALYTVTAAAGRHVRDERPSSIPPAQFAVLAAMGMGSTFCSVRSLRYVIYPIQVLAKSCKPVPVMIMGAFMGKKYPLRKYFNVALIVGGVGLFMGGGGSNKKHADSDDSNDVSSPSQMIGIMLLFISLSFDGGIGAYEDKLMSVHHVGPFDLMYNIQLGKTILAGVALIVLNQVHIFFRMCQDMGFILVALGLSGAIGQVFIFVTIAKFGALTCSIIGLARKVTTLVASIYFYGHPLNGVQFTGLVISVGSMIMNFWGKGGKKGGGHGHGDKPEGNGNGEEERQKMLDHSSDNGAGSSGTDEEEGGYELGAVKGDKAII</sequence>
<feature type="transmembrane region" description="Helical" evidence="9">
    <location>
        <begin position="775"/>
        <end position="796"/>
    </location>
</feature>
<feature type="compositionally biased region" description="Low complexity" evidence="8">
    <location>
        <begin position="523"/>
        <end position="536"/>
    </location>
</feature>
<evidence type="ECO:0000313" key="10">
    <source>
        <dbReference type="EMBL" id="CAD9336511.1"/>
    </source>
</evidence>
<evidence type="ECO:0000256" key="1">
    <source>
        <dbReference type="ARBA" id="ARBA00004477"/>
    </source>
</evidence>
<dbReference type="GO" id="GO:0005789">
    <property type="term" value="C:endoplasmic reticulum membrane"/>
    <property type="evidence" value="ECO:0007669"/>
    <property type="project" value="UniProtKB-SubCell"/>
</dbReference>
<feature type="compositionally biased region" description="Pro residues" evidence="8">
    <location>
        <begin position="341"/>
        <end position="356"/>
    </location>
</feature>
<feature type="compositionally biased region" description="Acidic residues" evidence="8">
    <location>
        <begin position="562"/>
        <end position="577"/>
    </location>
</feature>
<dbReference type="Pfam" id="PF08449">
    <property type="entry name" value="UAA"/>
    <property type="match status" value="1"/>
</dbReference>
<comment type="similarity">
    <text evidence="2">Belongs to the nucleotide-sugar transporter family. SLC35B subfamily.</text>
</comment>
<evidence type="ECO:0000256" key="9">
    <source>
        <dbReference type="SAM" id="Phobius"/>
    </source>
</evidence>
<feature type="transmembrane region" description="Helical" evidence="9">
    <location>
        <begin position="895"/>
        <end position="913"/>
    </location>
</feature>
<dbReference type="AlphaFoldDB" id="A0A7S2EHZ8"/>
<feature type="region of interest" description="Disordered" evidence="8">
    <location>
        <begin position="115"/>
        <end position="356"/>
    </location>
</feature>
<dbReference type="SUPFAM" id="SSF103481">
    <property type="entry name" value="Multidrug resistance efflux transporter EmrE"/>
    <property type="match status" value="1"/>
</dbReference>
<keyword evidence="7 9" id="KW-0472">Membrane</keyword>
<feature type="compositionally biased region" description="Acidic residues" evidence="8">
    <location>
        <begin position="198"/>
        <end position="207"/>
    </location>
</feature>
<feature type="transmembrane region" description="Helical" evidence="9">
    <location>
        <begin position="808"/>
        <end position="826"/>
    </location>
</feature>
<proteinExistence type="inferred from homology"/>
<accession>A0A7S2EHZ8</accession>
<feature type="compositionally biased region" description="Basic and acidic residues" evidence="8">
    <location>
        <begin position="1083"/>
        <end position="1106"/>
    </location>
</feature>
<evidence type="ECO:0000256" key="4">
    <source>
        <dbReference type="ARBA" id="ARBA00022692"/>
    </source>
</evidence>
<feature type="compositionally biased region" description="Low complexity" evidence="8">
    <location>
        <begin position="749"/>
        <end position="764"/>
    </location>
</feature>
<feature type="compositionally biased region" description="Low complexity" evidence="8">
    <location>
        <begin position="325"/>
        <end position="340"/>
    </location>
</feature>
<dbReference type="PANTHER" id="PTHR10778:SF10">
    <property type="entry name" value="SOLUTE CARRIER FAMILY 35 MEMBER B1"/>
    <property type="match status" value="1"/>
</dbReference>
<evidence type="ECO:0000256" key="7">
    <source>
        <dbReference type="ARBA" id="ARBA00023136"/>
    </source>
</evidence>
<evidence type="ECO:0000256" key="5">
    <source>
        <dbReference type="ARBA" id="ARBA00022824"/>
    </source>
</evidence>
<keyword evidence="3" id="KW-0813">Transport</keyword>
<feature type="compositionally biased region" description="Basic and acidic residues" evidence="8">
    <location>
        <begin position="267"/>
        <end position="280"/>
    </location>
</feature>
<feature type="region of interest" description="Disordered" evidence="8">
    <location>
        <begin position="521"/>
        <end position="659"/>
    </location>
</feature>